<evidence type="ECO:0000313" key="3">
    <source>
        <dbReference type="Proteomes" id="UP000003448"/>
    </source>
</evidence>
<evidence type="ECO:0000313" key="2">
    <source>
        <dbReference type="EMBL" id="CCH20888.1"/>
    </source>
</evidence>
<reference evidence="3" key="1">
    <citation type="journal article" date="2012" name="J. Bacteriol.">
        <title>Genome Sequence of Micromonospora lupini Lupac 08, Isolated from Root Nodules of Lupinus angustifolius.</title>
        <authorList>
            <person name="Alonso-Vega P."/>
            <person name="Normand P."/>
            <person name="Bacigalupe R."/>
            <person name="Pujic P."/>
            <person name="Lajus A."/>
            <person name="Vallenet D."/>
            <person name="Carro L."/>
            <person name="Coll P."/>
            <person name="Trujillo M.E."/>
        </authorList>
    </citation>
    <scope>NUCLEOTIDE SEQUENCE [LARGE SCALE GENOMIC DNA]</scope>
    <source>
        <strain evidence="3">Lupac 08</strain>
    </source>
</reference>
<accession>I0LAP1</accession>
<gene>
    <name evidence="2" type="ORF">MILUP08_45781</name>
</gene>
<feature type="compositionally biased region" description="Basic residues" evidence="1">
    <location>
        <begin position="47"/>
        <end position="62"/>
    </location>
</feature>
<dbReference type="EMBL" id="CAIE01000039">
    <property type="protein sequence ID" value="CCH20888.1"/>
    <property type="molecule type" value="Genomic_DNA"/>
</dbReference>
<name>I0LAP1_9ACTN</name>
<dbReference type="Proteomes" id="UP000003448">
    <property type="component" value="Unassembled WGS sequence"/>
</dbReference>
<evidence type="ECO:0000256" key="1">
    <source>
        <dbReference type="SAM" id="MobiDB-lite"/>
    </source>
</evidence>
<keyword evidence="3" id="KW-1185">Reference proteome</keyword>
<sequence>MSTLSVYHDWPVKPLSEQSEVLYCPPDAGPDYGTRPAAHRTGLTLARRSRPTHQPQRARRPGRVLGRTPPG</sequence>
<proteinExistence type="predicted"/>
<organism evidence="2 3">
    <name type="scientific">Micromonospora lupini str. Lupac 08</name>
    <dbReference type="NCBI Taxonomy" id="1150864"/>
    <lineage>
        <taxon>Bacteria</taxon>
        <taxon>Bacillati</taxon>
        <taxon>Actinomycetota</taxon>
        <taxon>Actinomycetes</taxon>
        <taxon>Micromonosporales</taxon>
        <taxon>Micromonosporaceae</taxon>
        <taxon>Micromonospora</taxon>
    </lineage>
</organism>
<dbReference type="STRING" id="1150864.MILUP08_45781"/>
<dbReference type="AlphaFoldDB" id="I0LAP1"/>
<comment type="caution">
    <text evidence="2">The sequence shown here is derived from an EMBL/GenBank/DDBJ whole genome shotgun (WGS) entry which is preliminary data.</text>
</comment>
<feature type="region of interest" description="Disordered" evidence="1">
    <location>
        <begin position="43"/>
        <end position="71"/>
    </location>
</feature>
<protein>
    <submittedName>
        <fullName evidence="2">Uncharacterized protein</fullName>
    </submittedName>
</protein>